<evidence type="ECO:0000256" key="5">
    <source>
        <dbReference type="ARBA" id="ARBA00048108"/>
    </source>
</evidence>
<dbReference type="InterPro" id="IPR014729">
    <property type="entry name" value="Rossmann-like_a/b/a_fold"/>
</dbReference>
<organism evidence="7 8">
    <name type="scientific">Zopfia rhizophila CBS 207.26</name>
    <dbReference type="NCBI Taxonomy" id="1314779"/>
    <lineage>
        <taxon>Eukaryota</taxon>
        <taxon>Fungi</taxon>
        <taxon>Dikarya</taxon>
        <taxon>Ascomycota</taxon>
        <taxon>Pezizomycotina</taxon>
        <taxon>Dothideomycetes</taxon>
        <taxon>Dothideomycetes incertae sedis</taxon>
        <taxon>Zopfiaceae</taxon>
        <taxon>Zopfia</taxon>
    </lineage>
</organism>
<dbReference type="Gene3D" id="3.40.50.620">
    <property type="entry name" value="HUPs"/>
    <property type="match status" value="1"/>
</dbReference>
<dbReference type="SUPFAM" id="SSF52402">
    <property type="entry name" value="Adenine nucleotide alpha hydrolases-like"/>
    <property type="match status" value="1"/>
</dbReference>
<evidence type="ECO:0000256" key="1">
    <source>
        <dbReference type="ARBA" id="ARBA00012089"/>
    </source>
</evidence>
<dbReference type="Gene3D" id="3.30.1330.40">
    <property type="entry name" value="RutC-like"/>
    <property type="match status" value="2"/>
</dbReference>
<dbReference type="AlphaFoldDB" id="A0A6A6DB82"/>
<reference evidence="7" key="1">
    <citation type="journal article" date="2020" name="Stud. Mycol.">
        <title>101 Dothideomycetes genomes: a test case for predicting lifestyles and emergence of pathogens.</title>
        <authorList>
            <person name="Haridas S."/>
            <person name="Albert R."/>
            <person name="Binder M."/>
            <person name="Bloem J."/>
            <person name="Labutti K."/>
            <person name="Salamov A."/>
            <person name="Andreopoulos B."/>
            <person name="Baker S."/>
            <person name="Barry K."/>
            <person name="Bills G."/>
            <person name="Bluhm B."/>
            <person name="Cannon C."/>
            <person name="Castanera R."/>
            <person name="Culley D."/>
            <person name="Daum C."/>
            <person name="Ezra D."/>
            <person name="Gonzalez J."/>
            <person name="Henrissat B."/>
            <person name="Kuo A."/>
            <person name="Liang C."/>
            <person name="Lipzen A."/>
            <person name="Lutzoni F."/>
            <person name="Magnuson J."/>
            <person name="Mondo S."/>
            <person name="Nolan M."/>
            <person name="Ohm R."/>
            <person name="Pangilinan J."/>
            <person name="Park H.-J."/>
            <person name="Ramirez L."/>
            <person name="Alfaro M."/>
            <person name="Sun H."/>
            <person name="Tritt A."/>
            <person name="Yoshinaga Y."/>
            <person name="Zwiers L.-H."/>
            <person name="Turgeon B."/>
            <person name="Goodwin S."/>
            <person name="Spatafora J."/>
            <person name="Crous P."/>
            <person name="Grigoriev I."/>
        </authorList>
    </citation>
    <scope>NUCLEOTIDE SEQUENCE</scope>
    <source>
        <strain evidence="7">CBS 207.26</strain>
    </source>
</reference>
<accession>A0A6A6DB82</accession>
<dbReference type="SUPFAM" id="SSF55298">
    <property type="entry name" value="YjgF-like"/>
    <property type="match status" value="2"/>
</dbReference>
<evidence type="ECO:0000256" key="4">
    <source>
        <dbReference type="ARBA" id="ARBA00031552"/>
    </source>
</evidence>
<dbReference type="FunFam" id="3.40.50.620:FF:000145">
    <property type="entry name" value="ATP-binding domain containing protein"/>
    <property type="match status" value="1"/>
</dbReference>
<dbReference type="GO" id="GO:0017183">
    <property type="term" value="P:protein histidyl modification to diphthamide"/>
    <property type="evidence" value="ECO:0007669"/>
    <property type="project" value="TreeGrafter"/>
</dbReference>
<protein>
    <recommendedName>
        <fullName evidence="2">Diphthine--ammonia ligase</fullName>
        <ecNumber evidence="1">6.3.1.14</ecNumber>
    </recommendedName>
    <alternativeName>
        <fullName evidence="3">Diphthamide synthase</fullName>
    </alternativeName>
    <alternativeName>
        <fullName evidence="4">Diphthamide synthetase</fullName>
    </alternativeName>
</protein>
<dbReference type="CDD" id="cd06155">
    <property type="entry name" value="eu_AANH_C_1"/>
    <property type="match status" value="1"/>
</dbReference>
<evidence type="ECO:0000256" key="2">
    <source>
        <dbReference type="ARBA" id="ARBA00018426"/>
    </source>
</evidence>
<keyword evidence="8" id="KW-1185">Reference proteome</keyword>
<feature type="domain" description="Diphthamide synthase" evidence="6">
    <location>
        <begin position="6"/>
        <end position="246"/>
    </location>
</feature>
<dbReference type="GO" id="GO:0017178">
    <property type="term" value="F:diphthine-ammonia ligase activity"/>
    <property type="evidence" value="ECO:0007669"/>
    <property type="project" value="UniProtKB-EC"/>
</dbReference>
<evidence type="ECO:0000313" key="7">
    <source>
        <dbReference type="EMBL" id="KAF2176711.1"/>
    </source>
</evidence>
<dbReference type="CDD" id="cd01994">
    <property type="entry name" value="AANH_PF0828-like"/>
    <property type="match status" value="1"/>
</dbReference>
<dbReference type="Pfam" id="PF01902">
    <property type="entry name" value="Diphthami_syn_2"/>
    <property type="match status" value="1"/>
</dbReference>
<dbReference type="OrthoDB" id="686384at2759"/>
<dbReference type="InterPro" id="IPR030662">
    <property type="entry name" value="DPH6/MJ0570"/>
</dbReference>
<dbReference type="PANTHER" id="PTHR12196">
    <property type="entry name" value="DOMAIN OF UNKNOWN FUNCTION 71 DUF71 -CONTAINING PROTEIN"/>
    <property type="match status" value="1"/>
</dbReference>
<sequence length="746" mass="80735">MSSPLKVIALISGGKDSLFSILHCLANGHEVVALANLHPPLPSNPSEEGEDINSYMYQTVGHSIIPLYENALGIPLYRQEILGSTINMERDYTAPSHISSDETESLIPLLKKVTEAHPEVNAISTGAILSTYQRTRVESIALRLGLTPLSYLWQYPSLPPYSQPALLYDMAAVGQDARIIKVASGGLDESFLWENVADRRTIGRLGKAVGRFGGDGDGAVLGEGGEFETLAVDGPGVLWKKRIEVDFEGGFAGEGGNAVAKWKGAKVVEKEPKGRSGLDTLRIPNLWDNEFKQVLQLPDNNPLPPLPASTTPKMPTSPMLPFPATLKSETSTTLTISNLTNPSLSPPSASTSQLTTILSTLKSLMDHYPFSSVLHATLLLRNISTFTTLNPLYSQLFTTPNPPSRVTIACGNGIPEGADIMMSVIVSKQGQRKGLHVQSSSYWAPANIGPYSQSIAAPLAPVLVEDGNGDEEKEVGDGNAKWNGEGPQVVYLAGQIPLVPASMKVVEGGFQVQAVLALQHLWRIGRAMDVGWWTVGVGYISDCEPGEAISRAGIAQAAWKTIHEVLKQEEKDDEDEDIDVWDRIHGINPRQTTSDTTIRHPLPDWDAINGVPVIPPCFIVQVWELPRNVDIEWWSIGVAKCKVSTILLTSPPSYLTSALGTRTRFIAVAIGERDVADLDLDRTLGGKVGGGVEWEHCTLYASPALPGDVLEKVRGAQWVPCKRVWVDGKELLGCLVGRVSVRDGEE</sequence>
<name>A0A6A6DB82_9PEZI</name>
<dbReference type="InterPro" id="IPR035959">
    <property type="entry name" value="RutC-like_sf"/>
</dbReference>
<comment type="catalytic activity">
    <reaction evidence="5">
        <text>diphthine-[translation elongation factor 2] + NH4(+) + ATP = diphthamide-[translation elongation factor 2] + AMP + diphosphate + H(+)</text>
        <dbReference type="Rhea" id="RHEA:19753"/>
        <dbReference type="Rhea" id="RHEA-COMP:10172"/>
        <dbReference type="Rhea" id="RHEA-COMP:10174"/>
        <dbReference type="ChEBI" id="CHEBI:15378"/>
        <dbReference type="ChEBI" id="CHEBI:16692"/>
        <dbReference type="ChEBI" id="CHEBI:28938"/>
        <dbReference type="ChEBI" id="CHEBI:30616"/>
        <dbReference type="ChEBI" id="CHEBI:33019"/>
        <dbReference type="ChEBI" id="CHEBI:82696"/>
        <dbReference type="ChEBI" id="CHEBI:456215"/>
        <dbReference type="EC" id="6.3.1.14"/>
    </reaction>
</comment>
<evidence type="ECO:0000259" key="6">
    <source>
        <dbReference type="Pfam" id="PF01902"/>
    </source>
</evidence>
<dbReference type="Proteomes" id="UP000800200">
    <property type="component" value="Unassembled WGS sequence"/>
</dbReference>
<dbReference type="EMBL" id="ML994703">
    <property type="protein sequence ID" value="KAF2176711.1"/>
    <property type="molecule type" value="Genomic_DNA"/>
</dbReference>
<dbReference type="Gene3D" id="3.90.1490.10">
    <property type="entry name" value="putative n-type atp pyrophosphatase, domain 2"/>
    <property type="match status" value="1"/>
</dbReference>
<proteinExistence type="predicted"/>
<gene>
    <name evidence="7" type="ORF">K469DRAFT_399013</name>
</gene>
<dbReference type="InterPro" id="IPR002761">
    <property type="entry name" value="Diphthami_syn_dom"/>
</dbReference>
<evidence type="ECO:0000313" key="8">
    <source>
        <dbReference type="Proteomes" id="UP000800200"/>
    </source>
</evidence>
<dbReference type="PANTHER" id="PTHR12196:SF2">
    <property type="entry name" value="DIPHTHINE--AMMONIA LIGASE"/>
    <property type="match status" value="1"/>
</dbReference>
<evidence type="ECO:0000256" key="3">
    <source>
        <dbReference type="ARBA" id="ARBA00029814"/>
    </source>
</evidence>
<dbReference type="EC" id="6.3.1.14" evidence="1"/>
<dbReference type="CDD" id="cd06156">
    <property type="entry name" value="eu_AANH_C_2"/>
    <property type="match status" value="1"/>
</dbReference>
<dbReference type="NCBIfam" id="TIGR00290">
    <property type="entry name" value="MJ0570_dom"/>
    <property type="match status" value="1"/>
</dbReference>